<feature type="compositionally biased region" description="Polar residues" evidence="1">
    <location>
        <begin position="103"/>
        <end position="118"/>
    </location>
</feature>
<feature type="compositionally biased region" description="Basic and acidic residues" evidence="1">
    <location>
        <begin position="244"/>
        <end position="253"/>
    </location>
</feature>
<evidence type="ECO:0000313" key="3">
    <source>
        <dbReference type="RefSeq" id="XP_018023095.1"/>
    </source>
</evidence>
<feature type="compositionally biased region" description="Polar residues" evidence="1">
    <location>
        <begin position="232"/>
        <end position="243"/>
    </location>
</feature>
<feature type="compositionally biased region" description="Polar residues" evidence="1">
    <location>
        <begin position="86"/>
        <end position="96"/>
    </location>
</feature>
<feature type="region of interest" description="Disordered" evidence="1">
    <location>
        <begin position="136"/>
        <end position="173"/>
    </location>
</feature>
<reference evidence="3" key="1">
    <citation type="submission" date="2025-08" db="UniProtKB">
        <authorList>
            <consortium name="RefSeq"/>
        </authorList>
    </citation>
    <scope>IDENTIFICATION</scope>
    <source>
        <tissue evidence="3">Whole organism</tissue>
    </source>
</reference>
<sequence length="253" mass="28393">MNSQLPSPFISWTPSNVDSHNHGSDVGVPGFVFLSQPKLDSPRNRHPHMQMQRGRLSSPLSAGPLRHQHFQQYNSRPNPNWREQKFNSQQHSSPNAQFVGHHSPSQNRSYHSNNSSPYHQNNDLWSPYCSPNSSYGHVSPFQSPASRQNHRGRGRGRDQGKGRGHNSGPLSDIPIEKFVSSSMFEDPWAPLISKLPSEKKQRLESFDAEFSVDHSILKATSVKDTFEKGPSAPTSVAEGTSAESVDRFQDSWQ</sequence>
<evidence type="ECO:0000256" key="1">
    <source>
        <dbReference type="SAM" id="MobiDB-lite"/>
    </source>
</evidence>
<dbReference type="Proteomes" id="UP000694843">
    <property type="component" value="Unplaced"/>
</dbReference>
<dbReference type="GeneID" id="108679083"/>
<proteinExistence type="predicted"/>
<gene>
    <name evidence="3" type="primary">LOC108679083</name>
</gene>
<feature type="region of interest" description="Disordered" evidence="1">
    <location>
        <begin position="34"/>
        <end position="118"/>
    </location>
</feature>
<evidence type="ECO:0000313" key="2">
    <source>
        <dbReference type="Proteomes" id="UP000694843"/>
    </source>
</evidence>
<accession>A0A8B7PAT3</accession>
<feature type="compositionally biased region" description="Polar residues" evidence="1">
    <location>
        <begin position="136"/>
        <end position="146"/>
    </location>
</feature>
<name>A0A8B7PAT3_HYAAZ</name>
<dbReference type="KEGG" id="hazt:108679083"/>
<protein>
    <submittedName>
        <fullName evidence="3">Uncharacterized protein LOC108679083</fullName>
    </submittedName>
</protein>
<dbReference type="RefSeq" id="XP_018023095.1">
    <property type="nucleotide sequence ID" value="XM_018167606.2"/>
</dbReference>
<organism evidence="2 3">
    <name type="scientific">Hyalella azteca</name>
    <name type="common">Amphipod</name>
    <dbReference type="NCBI Taxonomy" id="294128"/>
    <lineage>
        <taxon>Eukaryota</taxon>
        <taxon>Metazoa</taxon>
        <taxon>Ecdysozoa</taxon>
        <taxon>Arthropoda</taxon>
        <taxon>Crustacea</taxon>
        <taxon>Multicrustacea</taxon>
        <taxon>Malacostraca</taxon>
        <taxon>Eumalacostraca</taxon>
        <taxon>Peracarida</taxon>
        <taxon>Amphipoda</taxon>
        <taxon>Senticaudata</taxon>
        <taxon>Talitrida</taxon>
        <taxon>Talitroidea</taxon>
        <taxon>Hyalellidae</taxon>
        <taxon>Hyalella</taxon>
    </lineage>
</organism>
<feature type="region of interest" description="Disordered" evidence="1">
    <location>
        <begin position="224"/>
        <end position="253"/>
    </location>
</feature>
<dbReference type="AlphaFoldDB" id="A0A8B7PAT3"/>
<keyword evidence="2" id="KW-1185">Reference proteome</keyword>